<dbReference type="EMBL" id="JAVFWL010000004">
    <property type="protein sequence ID" value="KAK6747449.1"/>
    <property type="molecule type" value="Genomic_DNA"/>
</dbReference>
<accession>A0ABR1DAD2</accession>
<name>A0ABR1DAD2_NECAM</name>
<organism evidence="1 2">
    <name type="scientific">Necator americanus</name>
    <name type="common">Human hookworm</name>
    <dbReference type="NCBI Taxonomy" id="51031"/>
    <lineage>
        <taxon>Eukaryota</taxon>
        <taxon>Metazoa</taxon>
        <taxon>Ecdysozoa</taxon>
        <taxon>Nematoda</taxon>
        <taxon>Chromadorea</taxon>
        <taxon>Rhabditida</taxon>
        <taxon>Rhabditina</taxon>
        <taxon>Rhabditomorpha</taxon>
        <taxon>Strongyloidea</taxon>
        <taxon>Ancylostomatidae</taxon>
        <taxon>Bunostominae</taxon>
        <taxon>Necator</taxon>
    </lineage>
</organism>
<evidence type="ECO:0000313" key="1">
    <source>
        <dbReference type="EMBL" id="KAK6747449.1"/>
    </source>
</evidence>
<protein>
    <submittedName>
        <fullName evidence="1">Uncharacterized protein</fullName>
    </submittedName>
</protein>
<sequence>MAHPNPNNFSNDDPHGCWISVGNHTDYLKLPAVIEMGPLLISAVPMQKRMLELRTQPLASRLRVQPPTQMHWSARRFDLTARHFVLTAQGIDLTGRRFVLTAQSFDLTAQGFDLTVQGFDLTGRRFDLTAQCLHKVLT</sequence>
<proteinExistence type="predicted"/>
<comment type="caution">
    <text evidence="1">The sequence shown here is derived from an EMBL/GenBank/DDBJ whole genome shotgun (WGS) entry which is preliminary data.</text>
</comment>
<keyword evidence="2" id="KW-1185">Reference proteome</keyword>
<reference evidence="1 2" key="1">
    <citation type="submission" date="2023-08" db="EMBL/GenBank/DDBJ databases">
        <title>A Necator americanus chromosomal reference genome.</title>
        <authorList>
            <person name="Ilik V."/>
            <person name="Petrzelkova K.J."/>
            <person name="Pardy F."/>
            <person name="Fuh T."/>
            <person name="Niatou-Singa F.S."/>
            <person name="Gouil Q."/>
            <person name="Baker L."/>
            <person name="Ritchie M.E."/>
            <person name="Jex A.R."/>
            <person name="Gazzola D."/>
            <person name="Li H."/>
            <person name="Toshio Fujiwara R."/>
            <person name="Zhan B."/>
            <person name="Aroian R.V."/>
            <person name="Pafco B."/>
            <person name="Schwarz E.M."/>
        </authorList>
    </citation>
    <scope>NUCLEOTIDE SEQUENCE [LARGE SCALE GENOMIC DNA]</scope>
    <source>
        <strain evidence="1 2">Aroian</strain>
        <tissue evidence="1">Whole animal</tissue>
    </source>
</reference>
<gene>
    <name evidence="1" type="primary">Necator_chrIV.g13861</name>
    <name evidence="1" type="ORF">RB195_000569</name>
</gene>
<evidence type="ECO:0000313" key="2">
    <source>
        <dbReference type="Proteomes" id="UP001303046"/>
    </source>
</evidence>
<dbReference type="Proteomes" id="UP001303046">
    <property type="component" value="Unassembled WGS sequence"/>
</dbReference>